<dbReference type="AlphaFoldDB" id="A0A8J3JKA9"/>
<comment type="caution">
    <text evidence="1">The sequence shown here is derived from an EMBL/GenBank/DDBJ whole genome shotgun (WGS) entry which is preliminary data.</text>
</comment>
<accession>A0A8J3JKA9</accession>
<name>A0A8J3JKA9_9ACTN</name>
<sequence length="285" mass="30300">MFPADSVWRADVSKLPVHRSSAAYVNSIGADAHMHPDFGSGTWEGAPIGIPVTAVKPGQTTVKVSFEYASESDKGPYPVPADAKVEGGRGSDGDRHVILYDAAACKVYELYAAYPSGSGWRAGSGAIFDLRSHRLRPAGWTSADAAGLSVFAGLARYEEVATGRITHALRITVPRSRDSYVWPARHAASSSSDANLPPMGLRLRLKASVNTSKLPKQARVIAEAMKTYGVIVADNGSPWYLSGAPDERWSNDALRALKNLQGSDFEAVDVSGLMVSKNSGAVRPG</sequence>
<evidence type="ECO:0000313" key="1">
    <source>
        <dbReference type="EMBL" id="GIF80178.1"/>
    </source>
</evidence>
<protein>
    <submittedName>
        <fullName evidence="1">Uncharacterized protein</fullName>
    </submittedName>
</protein>
<evidence type="ECO:0000313" key="2">
    <source>
        <dbReference type="Proteomes" id="UP000601223"/>
    </source>
</evidence>
<organism evidence="1 2">
    <name type="scientific">Catellatospora bangladeshensis</name>
    <dbReference type="NCBI Taxonomy" id="310355"/>
    <lineage>
        <taxon>Bacteria</taxon>
        <taxon>Bacillati</taxon>
        <taxon>Actinomycetota</taxon>
        <taxon>Actinomycetes</taxon>
        <taxon>Micromonosporales</taxon>
        <taxon>Micromonosporaceae</taxon>
        <taxon>Catellatospora</taxon>
    </lineage>
</organism>
<reference evidence="1 2" key="1">
    <citation type="submission" date="2021-01" db="EMBL/GenBank/DDBJ databases">
        <title>Whole genome shotgun sequence of Catellatospora bangladeshensis NBRC 107357.</title>
        <authorList>
            <person name="Komaki H."/>
            <person name="Tamura T."/>
        </authorList>
    </citation>
    <scope>NUCLEOTIDE SEQUENCE [LARGE SCALE GENOMIC DNA]</scope>
    <source>
        <strain evidence="1 2">NBRC 107357</strain>
    </source>
</reference>
<keyword evidence="2" id="KW-1185">Reference proteome</keyword>
<dbReference type="EMBL" id="BONF01000009">
    <property type="protein sequence ID" value="GIF80178.1"/>
    <property type="molecule type" value="Genomic_DNA"/>
</dbReference>
<proteinExistence type="predicted"/>
<gene>
    <name evidence="1" type="ORF">Cba03nite_15270</name>
</gene>
<dbReference type="Proteomes" id="UP000601223">
    <property type="component" value="Unassembled WGS sequence"/>
</dbReference>